<evidence type="ECO:0000256" key="1">
    <source>
        <dbReference type="ARBA" id="ARBA00022679"/>
    </source>
</evidence>
<organism evidence="3 4">
    <name type="scientific">Heliocybe sulcata</name>
    <dbReference type="NCBI Taxonomy" id="5364"/>
    <lineage>
        <taxon>Eukaryota</taxon>
        <taxon>Fungi</taxon>
        <taxon>Dikarya</taxon>
        <taxon>Basidiomycota</taxon>
        <taxon>Agaricomycotina</taxon>
        <taxon>Agaricomycetes</taxon>
        <taxon>Gloeophyllales</taxon>
        <taxon>Gloeophyllaceae</taxon>
        <taxon>Heliocybe</taxon>
    </lineage>
</organism>
<name>A0A5C3NJ33_9AGAM</name>
<keyword evidence="1" id="KW-0808">Transferase</keyword>
<keyword evidence="2" id="KW-0472">Membrane</keyword>
<proteinExistence type="predicted"/>
<feature type="transmembrane region" description="Helical" evidence="2">
    <location>
        <begin position="45"/>
        <end position="64"/>
    </location>
</feature>
<keyword evidence="2" id="KW-1133">Transmembrane helix</keyword>
<dbReference type="InterPro" id="IPR050769">
    <property type="entry name" value="NAT_camello-type"/>
</dbReference>
<evidence type="ECO:0000313" key="4">
    <source>
        <dbReference type="Proteomes" id="UP000305948"/>
    </source>
</evidence>
<protein>
    <recommendedName>
        <fullName evidence="5">N-acetyltransferase domain-containing protein</fullName>
    </recommendedName>
</protein>
<dbReference type="Proteomes" id="UP000305948">
    <property type="component" value="Unassembled WGS sequence"/>
</dbReference>
<dbReference type="GO" id="GO:0008080">
    <property type="term" value="F:N-acetyltransferase activity"/>
    <property type="evidence" value="ECO:0007669"/>
    <property type="project" value="InterPro"/>
</dbReference>
<feature type="transmembrane region" description="Helical" evidence="2">
    <location>
        <begin position="70"/>
        <end position="93"/>
    </location>
</feature>
<keyword evidence="4" id="KW-1185">Reference proteome</keyword>
<evidence type="ECO:0008006" key="5">
    <source>
        <dbReference type="Google" id="ProtNLM"/>
    </source>
</evidence>
<accession>A0A5C3NJ33</accession>
<dbReference type="OrthoDB" id="2564232at2759"/>
<dbReference type="AlphaFoldDB" id="A0A5C3NJ33"/>
<sequence length="261" mass="29967">MVEPAARIRAYKPSDEDDKLVRFVLGKAYMGLLGEANSSAYTHPFTVAAWVALSCFFIQVMEWWPDYERWGWLSFVKLLPAFACVAVPIMFLIDWNNRPAFEKLTQETMRKPDIYDLAAYYARSPSSGLWLLELGNTFVGLIAVDASLDSTTDLDLAKDAKPDYEKKGTSTVAIIRHFHVEEQFRKIDIQDDLLEHALRKTFEGDEKVEKVRIVYCALAKYVDRALNKQGFRKVKESSVSGMTTVRFLESELERSTWQKRA</sequence>
<reference evidence="3 4" key="1">
    <citation type="journal article" date="2019" name="Nat. Ecol. Evol.">
        <title>Megaphylogeny resolves global patterns of mushroom evolution.</title>
        <authorList>
            <person name="Varga T."/>
            <person name="Krizsan K."/>
            <person name="Foldi C."/>
            <person name="Dima B."/>
            <person name="Sanchez-Garcia M."/>
            <person name="Sanchez-Ramirez S."/>
            <person name="Szollosi G.J."/>
            <person name="Szarkandi J.G."/>
            <person name="Papp V."/>
            <person name="Albert L."/>
            <person name="Andreopoulos W."/>
            <person name="Angelini C."/>
            <person name="Antonin V."/>
            <person name="Barry K.W."/>
            <person name="Bougher N.L."/>
            <person name="Buchanan P."/>
            <person name="Buyck B."/>
            <person name="Bense V."/>
            <person name="Catcheside P."/>
            <person name="Chovatia M."/>
            <person name="Cooper J."/>
            <person name="Damon W."/>
            <person name="Desjardin D."/>
            <person name="Finy P."/>
            <person name="Geml J."/>
            <person name="Haridas S."/>
            <person name="Hughes K."/>
            <person name="Justo A."/>
            <person name="Karasinski D."/>
            <person name="Kautmanova I."/>
            <person name="Kiss B."/>
            <person name="Kocsube S."/>
            <person name="Kotiranta H."/>
            <person name="LaButti K.M."/>
            <person name="Lechner B.E."/>
            <person name="Liimatainen K."/>
            <person name="Lipzen A."/>
            <person name="Lukacs Z."/>
            <person name="Mihaltcheva S."/>
            <person name="Morgado L.N."/>
            <person name="Niskanen T."/>
            <person name="Noordeloos M.E."/>
            <person name="Ohm R.A."/>
            <person name="Ortiz-Santana B."/>
            <person name="Ovrebo C."/>
            <person name="Racz N."/>
            <person name="Riley R."/>
            <person name="Savchenko A."/>
            <person name="Shiryaev A."/>
            <person name="Soop K."/>
            <person name="Spirin V."/>
            <person name="Szebenyi C."/>
            <person name="Tomsovsky M."/>
            <person name="Tulloss R.E."/>
            <person name="Uehling J."/>
            <person name="Grigoriev I.V."/>
            <person name="Vagvolgyi C."/>
            <person name="Papp T."/>
            <person name="Martin F.M."/>
            <person name="Miettinen O."/>
            <person name="Hibbett D.S."/>
            <person name="Nagy L.G."/>
        </authorList>
    </citation>
    <scope>NUCLEOTIDE SEQUENCE [LARGE SCALE GENOMIC DNA]</scope>
    <source>
        <strain evidence="3 4">OMC1185</strain>
    </source>
</reference>
<keyword evidence="2" id="KW-0812">Transmembrane</keyword>
<dbReference type="PANTHER" id="PTHR13947:SF37">
    <property type="entry name" value="LD18367P"/>
    <property type="match status" value="1"/>
</dbReference>
<dbReference type="Gene3D" id="3.40.630.30">
    <property type="match status" value="1"/>
</dbReference>
<dbReference type="EMBL" id="ML213503">
    <property type="protein sequence ID" value="TFK57240.1"/>
    <property type="molecule type" value="Genomic_DNA"/>
</dbReference>
<gene>
    <name evidence="3" type="ORF">OE88DRAFT_1650879</name>
</gene>
<evidence type="ECO:0000256" key="2">
    <source>
        <dbReference type="SAM" id="Phobius"/>
    </source>
</evidence>
<dbReference type="PANTHER" id="PTHR13947">
    <property type="entry name" value="GNAT FAMILY N-ACETYLTRANSFERASE"/>
    <property type="match status" value="1"/>
</dbReference>
<evidence type="ECO:0000313" key="3">
    <source>
        <dbReference type="EMBL" id="TFK57240.1"/>
    </source>
</evidence>